<protein>
    <submittedName>
        <fullName evidence="2">Uncharacterized protein</fullName>
    </submittedName>
</protein>
<evidence type="ECO:0000313" key="2">
    <source>
        <dbReference type="EMBL" id="KAK6735655.1"/>
    </source>
</evidence>
<keyword evidence="3" id="KW-1185">Reference proteome</keyword>
<reference evidence="2 3" key="1">
    <citation type="submission" date="2023-08" db="EMBL/GenBank/DDBJ databases">
        <title>A Necator americanus chromosomal reference genome.</title>
        <authorList>
            <person name="Ilik V."/>
            <person name="Petrzelkova K.J."/>
            <person name="Pardy F."/>
            <person name="Fuh T."/>
            <person name="Niatou-Singa F.S."/>
            <person name="Gouil Q."/>
            <person name="Baker L."/>
            <person name="Ritchie M.E."/>
            <person name="Jex A.R."/>
            <person name="Gazzola D."/>
            <person name="Li H."/>
            <person name="Toshio Fujiwara R."/>
            <person name="Zhan B."/>
            <person name="Aroian R.V."/>
            <person name="Pafco B."/>
            <person name="Schwarz E.M."/>
        </authorList>
    </citation>
    <scope>NUCLEOTIDE SEQUENCE [LARGE SCALE GENOMIC DNA]</scope>
    <source>
        <strain evidence="2 3">Aroian</strain>
        <tissue evidence="2">Whole animal</tissue>
    </source>
</reference>
<sequence>MSCKMWKEESSTLQTCCGDKRSLVAMFIILPDRQRHIKWLPPENPLRQPEEDLCTRKRMLPSCYDTSPKVPARKEIQASGQKIDSPEMAVTGNLDHNISKIPEVKHILVTTATKPMHDRCHEYNTATDLQF</sequence>
<organism evidence="2 3">
    <name type="scientific">Necator americanus</name>
    <name type="common">Human hookworm</name>
    <dbReference type="NCBI Taxonomy" id="51031"/>
    <lineage>
        <taxon>Eukaryota</taxon>
        <taxon>Metazoa</taxon>
        <taxon>Ecdysozoa</taxon>
        <taxon>Nematoda</taxon>
        <taxon>Chromadorea</taxon>
        <taxon>Rhabditida</taxon>
        <taxon>Rhabditina</taxon>
        <taxon>Rhabditomorpha</taxon>
        <taxon>Strongyloidea</taxon>
        <taxon>Ancylostomatidae</taxon>
        <taxon>Bunostominae</taxon>
        <taxon>Necator</taxon>
    </lineage>
</organism>
<feature type="region of interest" description="Disordered" evidence="1">
    <location>
        <begin position="65"/>
        <end position="84"/>
    </location>
</feature>
<name>A0ABR1CC27_NECAM</name>
<dbReference type="EMBL" id="JAVFWL010000002">
    <property type="protein sequence ID" value="KAK6735655.1"/>
    <property type="molecule type" value="Genomic_DNA"/>
</dbReference>
<proteinExistence type="predicted"/>
<accession>A0ABR1CC27</accession>
<comment type="caution">
    <text evidence="2">The sequence shown here is derived from an EMBL/GenBank/DDBJ whole genome shotgun (WGS) entry which is preliminary data.</text>
</comment>
<evidence type="ECO:0000256" key="1">
    <source>
        <dbReference type="SAM" id="MobiDB-lite"/>
    </source>
</evidence>
<evidence type="ECO:0000313" key="3">
    <source>
        <dbReference type="Proteomes" id="UP001303046"/>
    </source>
</evidence>
<dbReference type="Proteomes" id="UP001303046">
    <property type="component" value="Unassembled WGS sequence"/>
</dbReference>
<gene>
    <name evidence="2" type="primary">Necator_chrII.g6509</name>
    <name evidence="2" type="ORF">RB195_018716</name>
</gene>